<dbReference type="EMBL" id="FUZO01000001">
    <property type="protein sequence ID" value="SKC61676.1"/>
    <property type="molecule type" value="Genomic_DNA"/>
</dbReference>
<dbReference type="PIRSF" id="PIRSF016838">
    <property type="entry name" value="PafC"/>
    <property type="match status" value="1"/>
</dbReference>
<dbReference type="InterPro" id="IPR028349">
    <property type="entry name" value="PafC-like"/>
</dbReference>
<dbReference type="SUPFAM" id="SSF46785">
    <property type="entry name" value="Winged helix' DNA-binding domain"/>
    <property type="match status" value="1"/>
</dbReference>
<evidence type="ECO:0000259" key="3">
    <source>
        <dbReference type="PROSITE" id="PS51000"/>
    </source>
</evidence>
<dbReference type="Gene3D" id="1.10.10.10">
    <property type="entry name" value="Winged helix-like DNA-binding domain superfamily/Winged helix DNA-binding domain"/>
    <property type="match status" value="1"/>
</dbReference>
<dbReference type="PROSITE" id="PS52050">
    <property type="entry name" value="WYL"/>
    <property type="match status" value="1"/>
</dbReference>
<dbReference type="PANTHER" id="PTHR34580:SF3">
    <property type="entry name" value="PROTEIN PAFB"/>
    <property type="match status" value="1"/>
</dbReference>
<dbReference type="InterPro" id="IPR011991">
    <property type="entry name" value="ArsR-like_HTH"/>
</dbReference>
<feature type="domain" description="HTH deoR-type" evidence="3">
    <location>
        <begin position="7"/>
        <end position="66"/>
    </location>
</feature>
<evidence type="ECO:0000256" key="1">
    <source>
        <dbReference type="ARBA" id="ARBA00023015"/>
    </source>
</evidence>
<keyword evidence="5" id="KW-1185">Reference proteome</keyword>
<dbReference type="InterPro" id="IPR013196">
    <property type="entry name" value="HTH_11"/>
</dbReference>
<dbReference type="Proteomes" id="UP000190827">
    <property type="component" value="Unassembled WGS sequence"/>
</dbReference>
<dbReference type="InterPro" id="IPR036390">
    <property type="entry name" value="WH_DNA-bd_sf"/>
</dbReference>
<gene>
    <name evidence="4" type="ORF">SAMN06295973_2510</name>
</gene>
<name>A0ABY1LMZ5_9MICO</name>
<dbReference type="RefSeq" id="WP_079706083.1">
    <property type="nucleotide sequence ID" value="NZ_FUZO01000001.1"/>
</dbReference>
<dbReference type="InterPro" id="IPR057727">
    <property type="entry name" value="WCX_dom"/>
</dbReference>
<dbReference type="InterPro" id="IPR051534">
    <property type="entry name" value="CBASS_pafABC_assoc_protein"/>
</dbReference>
<dbReference type="PROSITE" id="PS51000">
    <property type="entry name" value="HTH_DEOR_2"/>
    <property type="match status" value="1"/>
</dbReference>
<organism evidence="4 5">
    <name type="scientific">Plantibacter cousiniae</name>
    <name type="common">nom. nud.</name>
    <dbReference type="NCBI Taxonomy" id="199709"/>
    <lineage>
        <taxon>Bacteria</taxon>
        <taxon>Bacillati</taxon>
        <taxon>Actinomycetota</taxon>
        <taxon>Actinomycetes</taxon>
        <taxon>Micrococcales</taxon>
        <taxon>Microbacteriaceae</taxon>
        <taxon>Plantibacter</taxon>
    </lineage>
</organism>
<sequence length="330" mass="36594">MGDAGSPTARALQLLELLQSAEIRSVPELAERLGVDERTVRRSVQRLVDMDVPIESVRGRYGGYRLAVGRRVSPIILTDEEAVAVFLGLSEAQSSSDSPDVAAQIALAKIRRSLPAASVDRLEAVLQAAARSPSRHDVPDAGVRLTVSDALRARRPLELRYRDAEDTPSRRTVHPFDLLVHAGRWYLDAFDVERAEERTFRVDRIRSARTLPGVFPDPVARAERPPLVDRFAGADYRWHVRLRIQASVPRIRAHFPESVAVVESIEDAPAWHRVSIRAKRLDWFPAVIAGLGDHAVIVDEPEDLRALLHATATRMLRIARGADGAPSIPE</sequence>
<dbReference type="Pfam" id="PF25583">
    <property type="entry name" value="WCX"/>
    <property type="match status" value="1"/>
</dbReference>
<dbReference type="GO" id="GO:0003677">
    <property type="term" value="F:DNA binding"/>
    <property type="evidence" value="ECO:0007669"/>
    <property type="project" value="UniProtKB-KW"/>
</dbReference>
<dbReference type="Pfam" id="PF13280">
    <property type="entry name" value="WYL"/>
    <property type="match status" value="1"/>
</dbReference>
<dbReference type="PANTHER" id="PTHR34580">
    <property type="match status" value="1"/>
</dbReference>
<dbReference type="InterPro" id="IPR001034">
    <property type="entry name" value="DeoR_HTH"/>
</dbReference>
<evidence type="ECO:0000313" key="4">
    <source>
        <dbReference type="EMBL" id="SKC61676.1"/>
    </source>
</evidence>
<dbReference type="InterPro" id="IPR026881">
    <property type="entry name" value="WYL_dom"/>
</dbReference>
<keyword evidence="4" id="KW-0238">DNA-binding</keyword>
<reference evidence="4 5" key="1">
    <citation type="submission" date="2017-02" db="EMBL/GenBank/DDBJ databases">
        <authorList>
            <person name="Varghese N."/>
            <person name="Submissions S."/>
        </authorList>
    </citation>
    <scope>NUCLEOTIDE SEQUENCE [LARGE SCALE GENOMIC DNA]</scope>
    <source>
        <strain evidence="4 5">VKM Ac-1787</strain>
    </source>
</reference>
<dbReference type="InterPro" id="IPR036388">
    <property type="entry name" value="WH-like_DNA-bd_sf"/>
</dbReference>
<dbReference type="CDD" id="cd00090">
    <property type="entry name" value="HTH_ARSR"/>
    <property type="match status" value="1"/>
</dbReference>
<evidence type="ECO:0000256" key="2">
    <source>
        <dbReference type="ARBA" id="ARBA00023163"/>
    </source>
</evidence>
<comment type="caution">
    <text evidence="4">The sequence shown here is derived from an EMBL/GenBank/DDBJ whole genome shotgun (WGS) entry which is preliminary data.</text>
</comment>
<dbReference type="Pfam" id="PF08279">
    <property type="entry name" value="HTH_11"/>
    <property type="match status" value="1"/>
</dbReference>
<proteinExistence type="predicted"/>
<evidence type="ECO:0000313" key="5">
    <source>
        <dbReference type="Proteomes" id="UP000190827"/>
    </source>
</evidence>
<protein>
    <submittedName>
        <fullName evidence="4">Predicted DNA-binding transcriptional regulator YafY, contains an HTH and WYL domains</fullName>
    </submittedName>
</protein>
<accession>A0ABY1LMZ5</accession>
<keyword evidence="2" id="KW-0804">Transcription</keyword>
<keyword evidence="1" id="KW-0805">Transcription regulation</keyword>